<keyword evidence="5" id="KW-1185">Reference proteome</keyword>
<protein>
    <recommendedName>
        <fullName evidence="3">Carrier domain-containing protein</fullName>
    </recommendedName>
</protein>
<dbReference type="Proteomes" id="UP000481861">
    <property type="component" value="Unassembled WGS sequence"/>
</dbReference>
<proteinExistence type="predicted"/>
<dbReference type="SMART" id="SM00823">
    <property type="entry name" value="PKS_PP"/>
    <property type="match status" value="1"/>
</dbReference>
<dbReference type="InterPro" id="IPR000873">
    <property type="entry name" value="AMP-dep_synth/lig_dom"/>
</dbReference>
<dbReference type="Gene3D" id="3.40.50.720">
    <property type="entry name" value="NAD(P)-binding Rossmann-like Domain"/>
    <property type="match status" value="1"/>
</dbReference>
<dbReference type="AlphaFoldDB" id="A0A7C8MEY0"/>
<dbReference type="InterPro" id="IPR036291">
    <property type="entry name" value="NAD(P)-bd_dom_sf"/>
</dbReference>
<sequence>MDPNYFVCTLGQAAALSHGTKPYRTINDLLTYQAEHLGELPAVGFPVPSQNRGQWGSYLFTFRDVHRGAEAVAERLRERCRAMGPAPQTVALLCHSSLELLFTWLALMLQGHSVLLVAPQCQPAAIAHLCKSCQVRLLLHDSSHYDRSSQAARLLHEENEVLVSQAIPLQDDQDMIQLVQRTPASHGKTPPVDELAVAYLHHTSGTSTGLPKPIPQTHRAAVGVLPHLPQTPSKASFTTTPLYHGGIADLLRSWTSDSLIWLFPGRDAPITARNICRCLDVANTASTIHQHPQTRYFSSVPYILQMMEAHEQGLELLRRMDIVGVGGAALPSEVGDRLVTQGVNLLSRFGSAECGFLLSSYRDRSDTEWQYLRNYNPAQLLQFEAQEDGLSELVINPGWPHMAKTNRPDQSFATADLFAPHPSIANAWRYHSRADSQLTLLTGKKFDPAPLEAAIATSSLLDDVLVFGNGRLFPGALLLRSKQAQAISDEELLRAIRPAIERLNEGSQDHARIPLNMVIPMPHQSEGLPKSSKGTMIRNAAQSRFDESIDGAYGSHETEAEYVKDDDLPHHLTGLIQSVVSKPSGLDWDTDLFSYGVDSVACMQLRKGLRQLIRDTKQELPLSIVEDCGTIHGLSNYIVRHRHGAIVDVEDEKQLMLDLVEEYSVFQKQGSSSGTPQIAAMEQLQTSLSGQVVVLTGATGALGAHILDLLRNSDDNFTIYCLVRGSDAYSSRERVSKALEQRGLTGLSSMNHLNGKIKVLQAQLGDNMLGLDEATYNYLAAETDLIIHVGWMVNFRLKLRSFVKDNIAGVKNLINLALSSPRDNPPRLTYCSSTAAIMEAKLDVQELPERTLQDPEFASPLGYSRSKWVAEQICLNAHQATALKGRIGVVRVGQLSGDSGSGIWNTKEAWPMMLSTARLIGCLPDLQDEPLDWLPVDVAAEAFFQASQDQTLEGDRMTVCHVLNPHRQPTWHSMLQWLKKKADFEILPPDVWVRRLEHTENTEHSALKLLGLWKGVYCNGTQERKPRPQFSMVETKMRVPALRVIQPIHEAYMGKVWAWIEQNVD</sequence>
<dbReference type="InterPro" id="IPR006162">
    <property type="entry name" value="Ppantetheine_attach_site"/>
</dbReference>
<dbReference type="InterPro" id="IPR051414">
    <property type="entry name" value="Adenylate-forming_Reductase"/>
</dbReference>
<dbReference type="InterPro" id="IPR013120">
    <property type="entry name" value="FAR_NAD-bd"/>
</dbReference>
<dbReference type="Pfam" id="PF07993">
    <property type="entry name" value="NAD_binding_4"/>
    <property type="match status" value="1"/>
</dbReference>
<dbReference type="Gene3D" id="1.10.1200.10">
    <property type="entry name" value="ACP-like"/>
    <property type="match status" value="1"/>
</dbReference>
<dbReference type="InterPro" id="IPR009081">
    <property type="entry name" value="PP-bd_ACP"/>
</dbReference>
<dbReference type="PANTHER" id="PTHR43439:SF2">
    <property type="entry name" value="ENZYME, PUTATIVE (JCVI)-RELATED"/>
    <property type="match status" value="1"/>
</dbReference>
<comment type="caution">
    <text evidence="4">The sequence shown here is derived from an EMBL/GenBank/DDBJ whole genome shotgun (WGS) entry which is preliminary data.</text>
</comment>
<dbReference type="OrthoDB" id="429813at2759"/>
<dbReference type="InterPro" id="IPR036736">
    <property type="entry name" value="ACP-like_sf"/>
</dbReference>
<dbReference type="Pfam" id="PF00550">
    <property type="entry name" value="PP-binding"/>
    <property type="match status" value="1"/>
</dbReference>
<dbReference type="Pfam" id="PF00501">
    <property type="entry name" value="AMP-binding"/>
    <property type="match status" value="1"/>
</dbReference>
<evidence type="ECO:0000313" key="4">
    <source>
        <dbReference type="EMBL" id="KAF2876556.1"/>
    </source>
</evidence>
<reference evidence="4 5" key="1">
    <citation type="submission" date="2020-01" db="EMBL/GenBank/DDBJ databases">
        <authorList>
            <consortium name="DOE Joint Genome Institute"/>
            <person name="Haridas S."/>
            <person name="Albert R."/>
            <person name="Binder M."/>
            <person name="Bloem J."/>
            <person name="Labutti K."/>
            <person name="Salamov A."/>
            <person name="Andreopoulos B."/>
            <person name="Baker S.E."/>
            <person name="Barry K."/>
            <person name="Bills G."/>
            <person name="Bluhm B.H."/>
            <person name="Cannon C."/>
            <person name="Castanera R."/>
            <person name="Culley D.E."/>
            <person name="Daum C."/>
            <person name="Ezra D."/>
            <person name="Gonzalez J.B."/>
            <person name="Henrissat B."/>
            <person name="Kuo A."/>
            <person name="Liang C."/>
            <person name="Lipzen A."/>
            <person name="Lutzoni F."/>
            <person name="Magnuson J."/>
            <person name="Mondo S."/>
            <person name="Nolan M."/>
            <person name="Ohm R."/>
            <person name="Pangilinan J."/>
            <person name="Park H.-J.H."/>
            <person name="Ramirez L."/>
            <person name="Alfaro M."/>
            <person name="Sun H."/>
            <person name="Tritt A."/>
            <person name="Yoshinaga Y."/>
            <person name="Zwiers L.-H.L."/>
            <person name="Turgeon B.G."/>
            <person name="Goodwin S.B."/>
            <person name="Spatafora J.W."/>
            <person name="Crous P.W."/>
            <person name="Grigoriev I.V."/>
        </authorList>
    </citation>
    <scope>NUCLEOTIDE SEQUENCE [LARGE SCALE GENOMIC DNA]</scope>
    <source>
        <strain evidence="4 5">CBS 611.86</strain>
    </source>
</reference>
<gene>
    <name evidence="4" type="ORF">BDV95DRAFT_590652</name>
</gene>
<dbReference type="Pfam" id="PF23562">
    <property type="entry name" value="AMP-binding_C_3"/>
    <property type="match status" value="1"/>
</dbReference>
<dbReference type="GO" id="GO:0031177">
    <property type="term" value="F:phosphopantetheine binding"/>
    <property type="evidence" value="ECO:0007669"/>
    <property type="project" value="InterPro"/>
</dbReference>
<keyword evidence="1" id="KW-0596">Phosphopantetheine</keyword>
<evidence type="ECO:0000256" key="2">
    <source>
        <dbReference type="ARBA" id="ARBA00022553"/>
    </source>
</evidence>
<dbReference type="PROSITE" id="PS00012">
    <property type="entry name" value="PHOSPHOPANTETHEINE"/>
    <property type="match status" value="1"/>
</dbReference>
<dbReference type="PROSITE" id="PS50075">
    <property type="entry name" value="CARRIER"/>
    <property type="match status" value="1"/>
</dbReference>
<feature type="domain" description="Carrier" evidence="3">
    <location>
        <begin position="563"/>
        <end position="642"/>
    </location>
</feature>
<evidence type="ECO:0000259" key="3">
    <source>
        <dbReference type="PROSITE" id="PS50075"/>
    </source>
</evidence>
<evidence type="ECO:0000313" key="5">
    <source>
        <dbReference type="Proteomes" id="UP000481861"/>
    </source>
</evidence>
<dbReference type="Gene3D" id="3.40.50.12780">
    <property type="entry name" value="N-terminal domain of ligase-like"/>
    <property type="match status" value="1"/>
</dbReference>
<dbReference type="InterPro" id="IPR042099">
    <property type="entry name" value="ANL_N_sf"/>
</dbReference>
<dbReference type="InterPro" id="IPR020806">
    <property type="entry name" value="PKS_PP-bd"/>
</dbReference>
<organism evidence="4 5">
    <name type="scientific">Massariosphaeria phaeospora</name>
    <dbReference type="NCBI Taxonomy" id="100035"/>
    <lineage>
        <taxon>Eukaryota</taxon>
        <taxon>Fungi</taxon>
        <taxon>Dikarya</taxon>
        <taxon>Ascomycota</taxon>
        <taxon>Pezizomycotina</taxon>
        <taxon>Dothideomycetes</taxon>
        <taxon>Pleosporomycetidae</taxon>
        <taxon>Pleosporales</taxon>
        <taxon>Pleosporales incertae sedis</taxon>
        <taxon>Massariosphaeria</taxon>
    </lineage>
</organism>
<name>A0A7C8MEY0_9PLEO</name>
<accession>A0A7C8MEY0</accession>
<dbReference type="EMBL" id="JAADJZ010000003">
    <property type="protein sequence ID" value="KAF2876556.1"/>
    <property type="molecule type" value="Genomic_DNA"/>
</dbReference>
<dbReference type="PANTHER" id="PTHR43439">
    <property type="entry name" value="PHENYLACETATE-COENZYME A LIGASE"/>
    <property type="match status" value="1"/>
</dbReference>
<dbReference type="SUPFAM" id="SSF47336">
    <property type="entry name" value="ACP-like"/>
    <property type="match status" value="1"/>
</dbReference>
<dbReference type="SUPFAM" id="SSF56801">
    <property type="entry name" value="Acetyl-CoA synthetase-like"/>
    <property type="match status" value="1"/>
</dbReference>
<keyword evidence="2" id="KW-0597">Phosphoprotein</keyword>
<dbReference type="SUPFAM" id="SSF51735">
    <property type="entry name" value="NAD(P)-binding Rossmann-fold domains"/>
    <property type="match status" value="1"/>
</dbReference>
<evidence type="ECO:0000256" key="1">
    <source>
        <dbReference type="ARBA" id="ARBA00022450"/>
    </source>
</evidence>